<evidence type="ECO:0000313" key="2">
    <source>
        <dbReference type="Proteomes" id="UP000736328"/>
    </source>
</evidence>
<proteinExistence type="predicted"/>
<organism evidence="1 2">
    <name type="scientific">candidate division TA06 bacterium</name>
    <dbReference type="NCBI Taxonomy" id="2250710"/>
    <lineage>
        <taxon>Bacteria</taxon>
        <taxon>Bacteria division TA06</taxon>
    </lineage>
</organism>
<sequence>MCPITYTQQMKNSKDKRQLRYQMVTYAVAHGVKPAARAFHTSPPAVRNWKARFERDGYQGLGDHSRRPHHSPRTTPMRLQKRIVALKKKCKRLGAEQIHTLENLSISPITIRRIWRKHNVSSRKRRKKHVTKNNLREVKKQFQLFQMSCEDTKDLIDIPEYWPAMKQHHLPSAQYTLREVSCGIQ</sequence>
<name>A0A933I8Y7_UNCT6</name>
<evidence type="ECO:0000313" key="1">
    <source>
        <dbReference type="EMBL" id="MBI4726787.1"/>
    </source>
</evidence>
<dbReference type="Proteomes" id="UP000736328">
    <property type="component" value="Unassembled WGS sequence"/>
</dbReference>
<accession>A0A933I8Y7</accession>
<comment type="caution">
    <text evidence="1">The sequence shown here is derived from an EMBL/GenBank/DDBJ whole genome shotgun (WGS) entry which is preliminary data.</text>
</comment>
<dbReference type="SUPFAM" id="SSF46689">
    <property type="entry name" value="Homeodomain-like"/>
    <property type="match status" value="1"/>
</dbReference>
<reference evidence="1" key="1">
    <citation type="submission" date="2020-07" db="EMBL/GenBank/DDBJ databases">
        <title>Huge and variable diversity of episymbiotic CPR bacteria and DPANN archaea in groundwater ecosystems.</title>
        <authorList>
            <person name="He C.Y."/>
            <person name="Keren R."/>
            <person name="Whittaker M."/>
            <person name="Farag I.F."/>
            <person name="Doudna J."/>
            <person name="Cate J.H.D."/>
            <person name="Banfield J.F."/>
        </authorList>
    </citation>
    <scope>NUCLEOTIDE SEQUENCE</scope>
    <source>
        <strain evidence="1">NC_groundwater_1520_Pr4_B-0.1um_53_5</strain>
    </source>
</reference>
<protein>
    <submittedName>
        <fullName evidence="1">Helix-turn-helix domain containing protein</fullName>
    </submittedName>
</protein>
<dbReference type="EMBL" id="JACQXR010000080">
    <property type="protein sequence ID" value="MBI4726787.1"/>
    <property type="molecule type" value="Genomic_DNA"/>
</dbReference>
<dbReference type="AlphaFoldDB" id="A0A933I8Y7"/>
<dbReference type="Pfam" id="PF13565">
    <property type="entry name" value="HTH_32"/>
    <property type="match status" value="1"/>
</dbReference>
<gene>
    <name evidence="1" type="ORF">HY768_06135</name>
</gene>
<dbReference type="InterPro" id="IPR009057">
    <property type="entry name" value="Homeodomain-like_sf"/>
</dbReference>